<gene>
    <name evidence="1" type="ORF">BG36_07560</name>
</gene>
<dbReference type="EMBL" id="JENY01000002">
    <property type="protein sequence ID" value="EXL10021.1"/>
    <property type="molecule type" value="Genomic_DNA"/>
</dbReference>
<dbReference type="InterPro" id="IPR014974">
    <property type="entry name" value="DUF1833"/>
</dbReference>
<accession>A0A011UUV6</accession>
<evidence type="ECO:0000313" key="1">
    <source>
        <dbReference type="EMBL" id="EXL10021.1"/>
    </source>
</evidence>
<name>A0A011UUV6_9HYPH</name>
<dbReference type="AlphaFoldDB" id="A0A011UUV6"/>
<dbReference type="RefSeq" id="WP_035022888.1">
    <property type="nucleotide sequence ID" value="NZ_KK073878.1"/>
</dbReference>
<proteinExistence type="predicted"/>
<comment type="caution">
    <text evidence="1">The sequence shown here is derived from an EMBL/GenBank/DDBJ whole genome shotgun (WGS) entry which is preliminary data.</text>
</comment>
<dbReference type="Pfam" id="PF08875">
    <property type="entry name" value="DUF1833"/>
    <property type="match status" value="1"/>
</dbReference>
<dbReference type="PATRIC" id="fig|69279.3.peg.418"/>
<reference evidence="1 2" key="1">
    <citation type="submission" date="2014-02" db="EMBL/GenBank/DDBJ databases">
        <title>Aquamicrobium defluvii Genome sequencing.</title>
        <authorList>
            <person name="Wang X."/>
        </authorList>
    </citation>
    <scope>NUCLEOTIDE SEQUENCE [LARGE SCALE GENOMIC DNA]</scope>
    <source>
        <strain evidence="1 2">W13Z1</strain>
    </source>
</reference>
<dbReference type="Proteomes" id="UP000019849">
    <property type="component" value="Unassembled WGS sequence"/>
</dbReference>
<protein>
    <submittedName>
        <fullName evidence="1">Uncharacterized protein</fullName>
    </submittedName>
</protein>
<dbReference type="HOGENOM" id="CLU_134441_0_0_5"/>
<evidence type="ECO:0000313" key="2">
    <source>
        <dbReference type="Proteomes" id="UP000019849"/>
    </source>
</evidence>
<organism evidence="1 2">
    <name type="scientific">Aquamicrobium defluvii</name>
    <dbReference type="NCBI Taxonomy" id="69279"/>
    <lineage>
        <taxon>Bacteria</taxon>
        <taxon>Pseudomonadati</taxon>
        <taxon>Pseudomonadota</taxon>
        <taxon>Alphaproteobacteria</taxon>
        <taxon>Hyphomicrobiales</taxon>
        <taxon>Phyllobacteriaceae</taxon>
        <taxon>Aquamicrobium</taxon>
    </lineage>
</organism>
<dbReference type="eggNOG" id="ENOG5031Q6W">
    <property type="taxonomic scope" value="Bacteria"/>
</dbReference>
<sequence>MRTVSETFRHAMFDQQTDELPVLLLTISHPDLGSVWRLSSDNADLLDAEEQLRGTISRGQNYYFFPMDVSLPEDGEDASNVIQITLDNVTREITPLLKSTVTPASVTIEMVLASSPHDVEMEFPDFELASADVDAGSVVLSLTVDTMASEPFPADNFTPSSFGGLWAST</sequence>
<dbReference type="STRING" id="69279.BG36_07560"/>